<dbReference type="AlphaFoldDB" id="A0A918KSS8"/>
<protein>
    <recommendedName>
        <fullName evidence="2">DUF6895 domain-containing protein</fullName>
    </recommendedName>
</protein>
<reference evidence="3" key="2">
    <citation type="submission" date="2020-09" db="EMBL/GenBank/DDBJ databases">
        <authorList>
            <person name="Sun Q."/>
            <person name="Ohkuma M."/>
        </authorList>
    </citation>
    <scope>NUCLEOTIDE SEQUENCE</scope>
    <source>
        <strain evidence="3">JCM 4790</strain>
    </source>
</reference>
<keyword evidence="4" id="KW-1185">Reference proteome</keyword>
<evidence type="ECO:0000259" key="2">
    <source>
        <dbReference type="Pfam" id="PF21836"/>
    </source>
</evidence>
<gene>
    <name evidence="3" type="ORF">GCM10010358_29260</name>
</gene>
<evidence type="ECO:0000313" key="4">
    <source>
        <dbReference type="Proteomes" id="UP000619244"/>
    </source>
</evidence>
<reference evidence="3" key="1">
    <citation type="journal article" date="2014" name="Int. J. Syst. Evol. Microbiol.">
        <title>Complete genome sequence of Corynebacterium casei LMG S-19264T (=DSM 44701T), isolated from a smear-ripened cheese.</title>
        <authorList>
            <consortium name="US DOE Joint Genome Institute (JGI-PGF)"/>
            <person name="Walter F."/>
            <person name="Albersmeier A."/>
            <person name="Kalinowski J."/>
            <person name="Ruckert C."/>
        </authorList>
    </citation>
    <scope>NUCLEOTIDE SEQUENCE</scope>
    <source>
        <strain evidence="3">JCM 4790</strain>
    </source>
</reference>
<accession>A0A918KSS8</accession>
<dbReference type="Proteomes" id="UP000619244">
    <property type="component" value="Unassembled WGS sequence"/>
</dbReference>
<evidence type="ECO:0000313" key="3">
    <source>
        <dbReference type="EMBL" id="GGX73032.1"/>
    </source>
</evidence>
<organism evidence="3 4">
    <name type="scientific">Streptomyces minutiscleroticus</name>
    <dbReference type="NCBI Taxonomy" id="68238"/>
    <lineage>
        <taxon>Bacteria</taxon>
        <taxon>Bacillati</taxon>
        <taxon>Actinomycetota</taxon>
        <taxon>Actinomycetes</taxon>
        <taxon>Kitasatosporales</taxon>
        <taxon>Streptomycetaceae</taxon>
        <taxon>Streptomyces</taxon>
    </lineage>
</organism>
<dbReference type="InterPro" id="IPR054190">
    <property type="entry name" value="DUF6895"/>
</dbReference>
<dbReference type="Pfam" id="PF21836">
    <property type="entry name" value="DUF6895"/>
    <property type="match status" value="1"/>
</dbReference>
<feature type="compositionally biased region" description="Gly residues" evidence="1">
    <location>
        <begin position="338"/>
        <end position="347"/>
    </location>
</feature>
<proteinExistence type="predicted"/>
<name>A0A918KSS8_9ACTN</name>
<dbReference type="RefSeq" id="WP_373308762.1">
    <property type="nucleotide sequence ID" value="NZ_BMVU01000011.1"/>
</dbReference>
<feature type="region of interest" description="Disordered" evidence="1">
    <location>
        <begin position="301"/>
        <end position="388"/>
    </location>
</feature>
<feature type="domain" description="DUF6895" evidence="2">
    <location>
        <begin position="11"/>
        <end position="294"/>
    </location>
</feature>
<comment type="caution">
    <text evidence="3">The sequence shown here is derived from an EMBL/GenBank/DDBJ whole genome shotgun (WGS) entry which is preliminary data.</text>
</comment>
<dbReference type="EMBL" id="BMVU01000011">
    <property type="protein sequence ID" value="GGX73032.1"/>
    <property type="molecule type" value="Genomic_DNA"/>
</dbReference>
<sequence>MRAPDVTAVGEAALGWLSANRDGFRLGDEALAAHGSVNRTWKPLGELAQVCVCVLRHTDPASASHRAASDLLAFAWRQTGQGALFPELQRLEPFATYHLEVYAAFAAAGLRSPAYEEAAAVVARTRGWQVTEQDPNRRMSVLNSERRAGLAPHGELPAALRRTWLGGLPEPWSFERSAGYTLTHVIYHLTDWGLAPDAVPPHVAAYLDQWLPAWLDTCLEDEQWDLGCELLAVAAALPRLPDGDTLARAWEGIAAAQKPDGSLAELGPGRYGRTVPEGFRHCYHSSLMAAFAAALTAGRRHEDTAGGTGGAAGEDTADGGADRTPPGAHGRALVAKAPGGGSGGGPCRTGTRARPRAEGPPGPGAAPLRPRTLEYTPGHGQDGQGASA</sequence>
<evidence type="ECO:0000256" key="1">
    <source>
        <dbReference type="SAM" id="MobiDB-lite"/>
    </source>
</evidence>